<reference evidence="1" key="1">
    <citation type="submission" date="2014-09" db="EMBL/GenBank/DDBJ databases">
        <authorList>
            <person name="Magalhaes I.L.F."/>
            <person name="Oliveira U."/>
            <person name="Santos F.R."/>
            <person name="Vidigal T.H.D.A."/>
            <person name="Brescovit A.D."/>
            <person name="Santos A.J."/>
        </authorList>
    </citation>
    <scope>NUCLEOTIDE SEQUENCE</scope>
    <source>
        <tissue evidence="1">Shoot tissue taken approximately 20 cm above the soil surface</tissue>
    </source>
</reference>
<dbReference type="EMBL" id="GBRH01233673">
    <property type="protein sequence ID" value="JAD64222.1"/>
    <property type="molecule type" value="Transcribed_RNA"/>
</dbReference>
<dbReference type="AlphaFoldDB" id="A0A0A9BY77"/>
<evidence type="ECO:0000313" key="1">
    <source>
        <dbReference type="EMBL" id="JAD64222.1"/>
    </source>
</evidence>
<sequence>MGPYHRQISKFSLSFW</sequence>
<proteinExistence type="predicted"/>
<protein>
    <submittedName>
        <fullName evidence="1">Uncharacterized protein</fullName>
    </submittedName>
</protein>
<reference evidence="1" key="2">
    <citation type="journal article" date="2015" name="Data Brief">
        <title>Shoot transcriptome of the giant reed, Arundo donax.</title>
        <authorList>
            <person name="Barrero R.A."/>
            <person name="Guerrero F.D."/>
            <person name="Moolhuijzen P."/>
            <person name="Goolsby J.A."/>
            <person name="Tidwell J."/>
            <person name="Bellgard S.E."/>
            <person name="Bellgard M.I."/>
        </authorList>
    </citation>
    <scope>NUCLEOTIDE SEQUENCE</scope>
    <source>
        <tissue evidence="1">Shoot tissue taken approximately 20 cm above the soil surface</tissue>
    </source>
</reference>
<organism evidence="1">
    <name type="scientific">Arundo donax</name>
    <name type="common">Giant reed</name>
    <name type="synonym">Donax arundinaceus</name>
    <dbReference type="NCBI Taxonomy" id="35708"/>
    <lineage>
        <taxon>Eukaryota</taxon>
        <taxon>Viridiplantae</taxon>
        <taxon>Streptophyta</taxon>
        <taxon>Embryophyta</taxon>
        <taxon>Tracheophyta</taxon>
        <taxon>Spermatophyta</taxon>
        <taxon>Magnoliopsida</taxon>
        <taxon>Liliopsida</taxon>
        <taxon>Poales</taxon>
        <taxon>Poaceae</taxon>
        <taxon>PACMAD clade</taxon>
        <taxon>Arundinoideae</taxon>
        <taxon>Arundineae</taxon>
        <taxon>Arundo</taxon>
    </lineage>
</organism>
<name>A0A0A9BY77_ARUDO</name>
<accession>A0A0A9BY77</accession>